<sequence length="64" mass="7134">MNLKDGSVFDPGLEAAAEAIYAELGDTIYGDAFDRIPWDRLPFLTQQRFCKAALAARNVSEVVW</sequence>
<protein>
    <submittedName>
        <fullName evidence="1">Uncharacterized protein</fullName>
    </submittedName>
</protein>
<dbReference type="Proteomes" id="UP000570678">
    <property type="component" value="Unassembled WGS sequence"/>
</dbReference>
<name>A0A846YNQ9_9NOCA</name>
<gene>
    <name evidence="1" type="ORF">HGA15_30610</name>
</gene>
<evidence type="ECO:0000313" key="2">
    <source>
        <dbReference type="Proteomes" id="UP000570678"/>
    </source>
</evidence>
<evidence type="ECO:0000313" key="1">
    <source>
        <dbReference type="EMBL" id="NKY60413.1"/>
    </source>
</evidence>
<comment type="caution">
    <text evidence="1">The sequence shown here is derived from an EMBL/GenBank/DDBJ whole genome shotgun (WGS) entry which is preliminary data.</text>
</comment>
<keyword evidence="2" id="KW-1185">Reference proteome</keyword>
<organism evidence="1 2">
    <name type="scientific">Nocardia flavorosea</name>
    <dbReference type="NCBI Taxonomy" id="53429"/>
    <lineage>
        <taxon>Bacteria</taxon>
        <taxon>Bacillati</taxon>
        <taxon>Actinomycetota</taxon>
        <taxon>Actinomycetes</taxon>
        <taxon>Mycobacteriales</taxon>
        <taxon>Nocardiaceae</taxon>
        <taxon>Nocardia</taxon>
    </lineage>
</organism>
<reference evidence="1 2" key="1">
    <citation type="submission" date="2020-04" db="EMBL/GenBank/DDBJ databases">
        <title>MicrobeNet Type strains.</title>
        <authorList>
            <person name="Nicholson A.C."/>
        </authorList>
    </citation>
    <scope>NUCLEOTIDE SEQUENCE [LARGE SCALE GENOMIC DNA]</scope>
    <source>
        <strain evidence="1 2">JCM 3332</strain>
    </source>
</reference>
<dbReference type="RefSeq" id="WP_062979971.1">
    <property type="nucleotide sequence ID" value="NZ_JAAXOT010000022.1"/>
</dbReference>
<dbReference type="AlphaFoldDB" id="A0A846YNQ9"/>
<accession>A0A846YNQ9</accession>
<proteinExistence type="predicted"/>
<dbReference type="EMBL" id="JAAXOT010000022">
    <property type="protein sequence ID" value="NKY60413.1"/>
    <property type="molecule type" value="Genomic_DNA"/>
</dbReference>